<feature type="domain" description="DALR anticodon binding" evidence="1">
    <location>
        <begin position="29"/>
        <end position="67"/>
    </location>
</feature>
<evidence type="ECO:0000313" key="2">
    <source>
        <dbReference type="EMBL" id="KAK9094140.1"/>
    </source>
</evidence>
<dbReference type="InterPro" id="IPR008909">
    <property type="entry name" value="DALR_anticod-bd"/>
</dbReference>
<accession>A0AAP0HSL1</accession>
<dbReference type="Pfam" id="PF05746">
    <property type="entry name" value="DALR_1"/>
    <property type="match status" value="1"/>
</dbReference>
<gene>
    <name evidence="2" type="ORF">Scep_025609</name>
</gene>
<organism evidence="2 3">
    <name type="scientific">Stephania cephalantha</name>
    <dbReference type="NCBI Taxonomy" id="152367"/>
    <lineage>
        <taxon>Eukaryota</taxon>
        <taxon>Viridiplantae</taxon>
        <taxon>Streptophyta</taxon>
        <taxon>Embryophyta</taxon>
        <taxon>Tracheophyta</taxon>
        <taxon>Spermatophyta</taxon>
        <taxon>Magnoliopsida</taxon>
        <taxon>Ranunculales</taxon>
        <taxon>Menispermaceae</taxon>
        <taxon>Menispermoideae</taxon>
        <taxon>Cissampelideae</taxon>
        <taxon>Stephania</taxon>
    </lineage>
</organism>
<protein>
    <recommendedName>
        <fullName evidence="1">DALR anticodon binding domain-containing protein</fullName>
    </recommendedName>
</protein>
<reference evidence="2 3" key="1">
    <citation type="submission" date="2024-01" db="EMBL/GenBank/DDBJ databases">
        <title>Genome assemblies of Stephania.</title>
        <authorList>
            <person name="Yang L."/>
        </authorList>
    </citation>
    <scope>NUCLEOTIDE SEQUENCE [LARGE SCALE GENOMIC DNA]</scope>
    <source>
        <strain evidence="2">JXDWG</strain>
        <tissue evidence="2">Leaf</tissue>
    </source>
</reference>
<dbReference type="Proteomes" id="UP001419268">
    <property type="component" value="Unassembled WGS sequence"/>
</dbReference>
<sequence length="99" mass="10888">MGGIRRGPPHVLARHCYASHLPYSGREDMWFSTNVVGSPEEASRLLLCEATAVVMRKCFYLLGITPLPIPPIPRCASTCDVLASASAYLLFFLPNDPRP</sequence>
<dbReference type="GO" id="GO:0005524">
    <property type="term" value="F:ATP binding"/>
    <property type="evidence" value="ECO:0007669"/>
    <property type="project" value="InterPro"/>
</dbReference>
<keyword evidence="3" id="KW-1185">Reference proteome</keyword>
<dbReference type="EMBL" id="JBBNAG010000011">
    <property type="protein sequence ID" value="KAK9094140.1"/>
    <property type="molecule type" value="Genomic_DNA"/>
</dbReference>
<dbReference type="SUPFAM" id="SSF47323">
    <property type="entry name" value="Anticodon-binding domain of a subclass of class I aminoacyl-tRNA synthetases"/>
    <property type="match status" value="1"/>
</dbReference>
<evidence type="ECO:0000313" key="3">
    <source>
        <dbReference type="Proteomes" id="UP001419268"/>
    </source>
</evidence>
<dbReference type="GO" id="GO:0006420">
    <property type="term" value="P:arginyl-tRNA aminoacylation"/>
    <property type="evidence" value="ECO:0007669"/>
    <property type="project" value="InterPro"/>
</dbReference>
<dbReference type="Gene3D" id="1.10.730.10">
    <property type="entry name" value="Isoleucyl-tRNA Synthetase, Domain 1"/>
    <property type="match status" value="1"/>
</dbReference>
<dbReference type="InterPro" id="IPR009080">
    <property type="entry name" value="tRNAsynth_Ia_anticodon-bd"/>
</dbReference>
<proteinExistence type="predicted"/>
<dbReference type="GO" id="GO:0004814">
    <property type="term" value="F:arginine-tRNA ligase activity"/>
    <property type="evidence" value="ECO:0007669"/>
    <property type="project" value="InterPro"/>
</dbReference>
<name>A0AAP0HSL1_9MAGN</name>
<dbReference type="AlphaFoldDB" id="A0AAP0HSL1"/>
<comment type="caution">
    <text evidence="2">The sequence shown here is derived from an EMBL/GenBank/DDBJ whole genome shotgun (WGS) entry which is preliminary data.</text>
</comment>
<evidence type="ECO:0000259" key="1">
    <source>
        <dbReference type="Pfam" id="PF05746"/>
    </source>
</evidence>